<keyword evidence="5" id="KW-1185">Reference proteome</keyword>
<comment type="similarity">
    <text evidence="1">Belongs to the Gfo/Idh/MocA family.</text>
</comment>
<dbReference type="Gene3D" id="3.30.360.10">
    <property type="entry name" value="Dihydrodipicolinate Reductase, domain 2"/>
    <property type="match status" value="1"/>
</dbReference>
<dbReference type="EMBL" id="KQ085890">
    <property type="protein sequence ID" value="KLO18905.1"/>
    <property type="molecule type" value="Genomic_DNA"/>
</dbReference>
<accession>A0A0H2S3U2</accession>
<dbReference type="Proteomes" id="UP000053477">
    <property type="component" value="Unassembled WGS sequence"/>
</dbReference>
<dbReference type="STRING" id="27342.A0A0H2S3U2"/>
<evidence type="ECO:0000259" key="3">
    <source>
        <dbReference type="Pfam" id="PF22725"/>
    </source>
</evidence>
<dbReference type="Pfam" id="PF01408">
    <property type="entry name" value="GFO_IDH_MocA"/>
    <property type="match status" value="1"/>
</dbReference>
<dbReference type="PANTHER" id="PTHR42840:SF5">
    <property type="entry name" value="NAD(P)-BINDING ROSSMANN-FOLD SUPERFAMILY PROTEIN"/>
    <property type="match status" value="1"/>
</dbReference>
<dbReference type="OrthoDB" id="64915at2759"/>
<evidence type="ECO:0000313" key="5">
    <source>
        <dbReference type="Proteomes" id="UP000053477"/>
    </source>
</evidence>
<dbReference type="AlphaFoldDB" id="A0A0H2S3U2"/>
<dbReference type="GO" id="GO:0006740">
    <property type="term" value="P:NADPH regeneration"/>
    <property type="evidence" value="ECO:0007669"/>
    <property type="project" value="TreeGrafter"/>
</dbReference>
<reference evidence="4 5" key="1">
    <citation type="submission" date="2015-04" db="EMBL/GenBank/DDBJ databases">
        <title>Complete genome sequence of Schizopora paradoxa KUC8140, a cosmopolitan wood degrader in East Asia.</title>
        <authorList>
            <consortium name="DOE Joint Genome Institute"/>
            <person name="Min B."/>
            <person name="Park H."/>
            <person name="Jang Y."/>
            <person name="Kim J.-J."/>
            <person name="Kim K.H."/>
            <person name="Pangilinan J."/>
            <person name="Lipzen A."/>
            <person name="Riley R."/>
            <person name="Grigoriev I.V."/>
            <person name="Spatafora J.W."/>
            <person name="Choi I.-G."/>
        </authorList>
    </citation>
    <scope>NUCLEOTIDE SEQUENCE [LARGE SCALE GENOMIC DNA]</scope>
    <source>
        <strain evidence="4 5">KUC8140</strain>
    </source>
</reference>
<dbReference type="GO" id="GO:0005737">
    <property type="term" value="C:cytoplasm"/>
    <property type="evidence" value="ECO:0007669"/>
    <property type="project" value="TreeGrafter"/>
</dbReference>
<gene>
    <name evidence="4" type="ORF">SCHPADRAFT_924768</name>
</gene>
<evidence type="ECO:0000256" key="1">
    <source>
        <dbReference type="ARBA" id="ARBA00010928"/>
    </source>
</evidence>
<dbReference type="SUPFAM" id="SSF51735">
    <property type="entry name" value="NAD(P)-binding Rossmann-fold domains"/>
    <property type="match status" value="1"/>
</dbReference>
<dbReference type="InterPro" id="IPR000683">
    <property type="entry name" value="Gfo/Idh/MocA-like_OxRdtase_N"/>
</dbReference>
<dbReference type="InterPro" id="IPR055170">
    <property type="entry name" value="GFO_IDH_MocA-like_dom"/>
</dbReference>
<dbReference type="Gene3D" id="3.40.50.720">
    <property type="entry name" value="NAD(P)-binding Rossmann-like Domain"/>
    <property type="match status" value="1"/>
</dbReference>
<dbReference type="GO" id="GO:0016491">
    <property type="term" value="F:oxidoreductase activity"/>
    <property type="evidence" value="ECO:0007669"/>
    <property type="project" value="TreeGrafter"/>
</dbReference>
<sequence>MSVHRPTQSAPGLALLGAGIFAKEAHLPAIAALGDAATLRAVYSRSHRSAVDLADAAKASLSLASPPDIYSDEQSDNNLDTLLHRTDITAVLVVLPINVQPEIVIKALAAGKHVLSEKPVAPDVKSGIALIKEYEEKYKSKGLIWRVAENYEVEPGYLRAAKAIRDGKIGDVRFFRLSAVGYVDKDSKWYKTPWRTVPDYQGGFLLDGGVHSAALLRILVPEPFRSLSSYASLSREHLLPQDTITALISCSPANATPTDPQPIDKLAHGIFELSFASPAPSRAGVGNTTIVTGTKGWLQLSNAKVTADDGTETSVVRVTIHKVTHPQEKEGDELKEEEEIVDEPVKGVEAEVASFVRAIQGEDDGFGAPFGTLRDVAIIQAALNSEGKVVDLEKLLRDG</sequence>
<evidence type="ECO:0000259" key="2">
    <source>
        <dbReference type="Pfam" id="PF01408"/>
    </source>
</evidence>
<dbReference type="GO" id="GO:0000166">
    <property type="term" value="F:nucleotide binding"/>
    <property type="evidence" value="ECO:0007669"/>
    <property type="project" value="InterPro"/>
</dbReference>
<name>A0A0H2S3U2_9AGAM</name>
<protein>
    <submittedName>
        <fullName evidence="4">NAD-binding protein</fullName>
    </submittedName>
</protein>
<feature type="domain" description="GFO/IDH/MocA-like oxidoreductase" evidence="3">
    <location>
        <begin position="157"/>
        <end position="298"/>
    </location>
</feature>
<dbReference type="InParanoid" id="A0A0H2S3U2"/>
<feature type="domain" description="Gfo/Idh/MocA-like oxidoreductase N-terminal" evidence="2">
    <location>
        <begin position="14"/>
        <end position="137"/>
    </location>
</feature>
<dbReference type="PANTHER" id="PTHR42840">
    <property type="entry name" value="NAD(P)-BINDING ROSSMANN-FOLD SUPERFAMILY PROTEIN-RELATED"/>
    <property type="match status" value="1"/>
</dbReference>
<dbReference type="SUPFAM" id="SSF55347">
    <property type="entry name" value="Glyceraldehyde-3-phosphate dehydrogenase-like, C-terminal domain"/>
    <property type="match status" value="1"/>
</dbReference>
<evidence type="ECO:0000313" key="4">
    <source>
        <dbReference type="EMBL" id="KLO18905.1"/>
    </source>
</evidence>
<proteinExistence type="inferred from homology"/>
<dbReference type="InterPro" id="IPR036291">
    <property type="entry name" value="NAD(P)-bd_dom_sf"/>
</dbReference>
<dbReference type="Pfam" id="PF22725">
    <property type="entry name" value="GFO_IDH_MocA_C3"/>
    <property type="match status" value="1"/>
</dbReference>
<organism evidence="4 5">
    <name type="scientific">Schizopora paradoxa</name>
    <dbReference type="NCBI Taxonomy" id="27342"/>
    <lineage>
        <taxon>Eukaryota</taxon>
        <taxon>Fungi</taxon>
        <taxon>Dikarya</taxon>
        <taxon>Basidiomycota</taxon>
        <taxon>Agaricomycotina</taxon>
        <taxon>Agaricomycetes</taxon>
        <taxon>Hymenochaetales</taxon>
        <taxon>Schizoporaceae</taxon>
        <taxon>Schizopora</taxon>
    </lineage>
</organism>